<dbReference type="CDD" id="cd17649">
    <property type="entry name" value="A_NRPS_PvdJ-like"/>
    <property type="match status" value="1"/>
</dbReference>
<dbReference type="InterPro" id="IPR010071">
    <property type="entry name" value="AA_adenyl_dom"/>
</dbReference>
<dbReference type="CDD" id="cd19531">
    <property type="entry name" value="LCL_NRPS-like"/>
    <property type="match status" value="1"/>
</dbReference>
<dbReference type="NCBIfam" id="NF003417">
    <property type="entry name" value="PRK04813.1"/>
    <property type="match status" value="2"/>
</dbReference>
<dbReference type="InterPro" id="IPR010060">
    <property type="entry name" value="NRPS_synth"/>
</dbReference>
<dbReference type="InterPro" id="IPR025110">
    <property type="entry name" value="AMP-bd_C"/>
</dbReference>
<reference evidence="5" key="1">
    <citation type="journal article" date="2021" name="Microorganisms">
        <title>The Ever-Expanding Pseudomonas Genus: Description of 43 New Species and Partition of the Pseudomonas putida Group.</title>
        <authorList>
            <person name="Girard L."/>
            <person name="Lood C."/>
            <person name="Hofte M."/>
            <person name="Vandamme P."/>
            <person name="Rokni-Zadeh H."/>
            <person name="van Noort V."/>
            <person name="Lavigne R."/>
            <person name="De Mot R."/>
        </authorList>
    </citation>
    <scope>NUCLEOTIDE SEQUENCE</scope>
    <source>
        <strain evidence="5">COW39</strain>
    </source>
</reference>
<evidence type="ECO:0000256" key="2">
    <source>
        <dbReference type="ARBA" id="ARBA00022450"/>
    </source>
</evidence>
<dbReference type="PANTHER" id="PTHR45398:SF1">
    <property type="entry name" value="ENZYME, PUTATIVE (JCVI)-RELATED"/>
    <property type="match status" value="1"/>
</dbReference>
<dbReference type="PROSITE" id="PS00012">
    <property type="entry name" value="PHOSPHOPANTETHEINE"/>
    <property type="match status" value="2"/>
</dbReference>
<comment type="cofactor">
    <cofactor evidence="1">
        <name>pantetheine 4'-phosphate</name>
        <dbReference type="ChEBI" id="CHEBI:47942"/>
    </cofactor>
</comment>
<keyword evidence="3" id="KW-0597">Phosphoprotein</keyword>
<dbReference type="NCBIfam" id="TIGR01720">
    <property type="entry name" value="NRPS-para261"/>
    <property type="match status" value="2"/>
</dbReference>
<evidence type="ECO:0000259" key="4">
    <source>
        <dbReference type="PROSITE" id="PS50075"/>
    </source>
</evidence>
<dbReference type="Proteomes" id="UP001047646">
    <property type="component" value="Chromosome"/>
</dbReference>
<dbReference type="CDD" id="cd17646">
    <property type="entry name" value="A_NRPS_AB3403-like"/>
    <property type="match status" value="1"/>
</dbReference>
<dbReference type="InterPro" id="IPR001242">
    <property type="entry name" value="Condensation_dom"/>
</dbReference>
<evidence type="ECO:0000313" key="6">
    <source>
        <dbReference type="Proteomes" id="UP001047646"/>
    </source>
</evidence>
<organism evidence="5 6">
    <name type="scientific">Pseudomonas muyukensis</name>
    <dbReference type="NCBI Taxonomy" id="2842357"/>
    <lineage>
        <taxon>Bacteria</taxon>
        <taxon>Pseudomonadati</taxon>
        <taxon>Pseudomonadota</taxon>
        <taxon>Gammaproteobacteria</taxon>
        <taxon>Pseudomonadales</taxon>
        <taxon>Pseudomonadaceae</taxon>
        <taxon>Pseudomonas</taxon>
    </lineage>
</organism>
<dbReference type="PROSITE" id="PS50075">
    <property type="entry name" value="CARRIER"/>
    <property type="match status" value="2"/>
</dbReference>
<feature type="domain" description="Carrier" evidence="4">
    <location>
        <begin position="982"/>
        <end position="1056"/>
    </location>
</feature>
<keyword evidence="6" id="KW-1185">Reference proteome</keyword>
<gene>
    <name evidence="5" type="ORF">KSS95_17405</name>
</gene>
<evidence type="ECO:0000256" key="1">
    <source>
        <dbReference type="ARBA" id="ARBA00001957"/>
    </source>
</evidence>
<dbReference type="PANTHER" id="PTHR45398">
    <property type="match status" value="1"/>
</dbReference>
<sequence>MFRRKPEEPLLLSYAQERQWFLWQMEPDSANYHIPLALRLHGELDAAALRRALEALHARHEVLRTTFAQEGERALQVIQQQVDIDFACLDWRGQAEAGSEAALRAFVEAQVAQVFDLGQGPLLRTRLLRLAADEHLLVLVQHHMVSDAWSMQLLLRELIELYGADCQQRAADLAPLTLQYADYALWQRQWMEAGERERQLAYWTAQLGSQHPLLELPGDRPRPPVQSFRGERVALHLPQALVRGLKGLAAAENVTLFMLLLASFQALLQRYSGQDDIRVGVPSANRNRVETEGLIGFFVNTQVMRTCFTAGQSFHALLQAVRQTVLDAQTHQDLPFEQLVEALRPERSLSHNPLFQVMFNHQSDGPAQRALQVEGQALRIEPLRWNKGTSQFDLMLDTHESGDELSAGLTFALDLFDRATVERMGAHWIGLLQAVLAEPQRPLAQIPLLGADERACQLVEWNRTATDYPLEQGVHQLFEAQARATPEATALVCQGQRMSYGQLDALANRWAHRLIEQGVGPEVLVGVAAERSLVLVVGLLAVLKAGGAYVPIDPDYPQDRQAYMLEDSGIALLLTQAHLVARLPELGQVRQLLLDDAVDAWPAHAPSWQGHPENLAYVIYTSGSTGKPKGAGNRHRALSNRLCWMQQAYALGAHDRVLQKTPFSFDVSVWEFFWPLMTGASLVLAAPGEHKDPARLIALINREAVTTLHFVPSMLQVFLLDPQVASCTSIKRIVCSGEALQVDAQHGVFGKLPGARLYNLYGPTEAAIDVTHWTCREEGRDSVPIGQPIANLATYVLDDELEPVPVGVSGELYLGGIGLARGYHRRPGLTAERFVVSPFLAGERLYRTGDLARQRADGVIEYNGRIDHQVKIRGLRIELGEIEARLLELDSVVEAAVLAMPSANGQQLVAYLVPAASSALAPGEAQAQLREALREQLLAVLPDYMVPNQLVFLAALPLSPNGKLDRRALPAPALEASQAYVAPRNALEQALADLWRDVLKVAQVGINDNFFELGGDSIVSIQLVTRARQQGIVFTPKALFQHQTVQRLASVARREERAAQGHRAPVDGQAPLLPIHQVFFDSAIPEAHRWNQSVLLQGRQRLDGDLLEQALQALVAQHDVLRAAFDAGQARFIDLDRLRAQWQQQPLLWRVEVADEAALTAACDQAQGSLDPARGQLLRALLANLADGSQRLLLVIHHLAVDGVSWRILFDDLQTAYGQCQQGLAVSLGARGSSVKDWAERLASYARSEAARDELGFWQAQVQGADGSLPRDHQVDIARSREAVTLHGRLSPEATRRLLQQAPAAYRTQINDLLLSALARVLQDWTGADHCLVQLEGHGREELFDDIDLTRTVGWFTSLYPLRLQAQADLGATVKGIKEHLRAVPAKGIGHGLLRYLGDAASRAALAGLATPRVTFNYLGQFDGSFSRADALFTPAREARGLERSLDGPLGNWLSVNGQVFEGALTLGWTFSTAMFEPATIERLVQAYMAALEHLIEHCCAPGRQGVTPSDFPLARQTQAWLDALPMAPGAIEDIYPLSPMQQGMLLHTLEDNDAALYINQVVLPVQGLDVQRLRQAWQAALDRHEALRTSFHWPQRRGEPMQVVHRQVELALEVLDWRGSQVDEARIAASALEAREQGFDLACAPLLRLRLVRSDEDQYHMIWTSHHILMDGWSNSRLLGEVLQHYAGDSVPAPSGRFCDFIAWQQQQDRGELERAWKARLQPLAEATSLSQAVHPRHHSDERGHRALYTRWDAQRTQHLQQVCRSLRITPNTLIQGAWLLLLQRYTRQDTVAFGATVAGRPESLANADTLMGLFINTLPVIHTFVAEQPLDAWLRELQAYNLDMRDQAHAPLADIQRWSGMSGQALFDSIIVFENYPIDERLGTARDTGLRFGASSNHDVTNVPMDLAVHLNDCLSIEYLHLRSAFSEAAVEGIRQTMEHLLERMLAQPTVALGNLQWLDAAQQQALQAWGADPARAWRAASVVELIAEQARRNPQAMAVACAGQTLDYASLQRRSDALARQLVAQGVGPERVVGVALERSTQMVVALLAVFKCGAAYVPLDIDYPPERLAYMVEDSGMALLLGDSGLRERLALPAALPWLELDRLDLDAAQAPWPAPALHAHSLAYLIYTSGSTGRPKGVAVAHGPLSMHCQAIVERYEMDASTRELHFMSFAFDGAHERWLSVLVSGGTLVVRDAELWTPEQTFEALHRERISIACFPPAYLKQVAEFAQRSGREPAPVKIYCFGGDAVPEQTFELVKAALRPECFTNGYGPTETVVTPLLWKVPARQTCEAAYAPIGTAVGNRSLQILDEQLNPLPWGFAGELYIGGQGVARGYHGRPGLTAERFVPDPAGGGARVYRSGDLVRLRRDGVVDYVGRIDHQVKIRGFRIELGEIEASLRQQPGVSDALVVAHDNGTGKRLIAYVVTPAGEDRGQALQAALRQALPDYMVPAQVICLQRLPISLNGKLDRKALPEPDFSQAAYQAPRNEQERLLAQIWAEVLQVEQVGIGDNFFELGGDSILSLQVISRVRNHPQLALNLKLRDLMRWQTIAGLFDQQVFSAEVEADQTHLAAEGRFNLIPIQEWMFAQGMSEPHHFNQALMLKAREPLDSQALEQALVAVLAQHDALRLRFARDGERWQQYYASPEPGPLLEHAEVADAQALEALTETLQRSLDLERGPLLRAVDIRLDGEQRLLLIIHHLVIDTVSWRILLQDLQQAYQASSQGQPIALPIRTSSYQAWATRLAGEAPRLQAQQLAYWLAQLQPDAQPFPCDNPRGKNLVGHHAVERLELDAARTTQLLTQVPAAYRTQINDVLLTALSRALCRWSGQSAALVQLEGHGREDLFEQLDLSRSLGWFTSMYPVRLVPGEADDIGASLLGTQQQLAQVPDKGLGYGVLRYLGAADVRRRLAEQAQARVTFNYLGQFDQSFDDSALLVPAEESVGACYSLTAPLGNWLEIVGQVYDGRLALRCVFSTRRYRRETIRRLMDDYQRELETIIAHCLERLG</sequence>
<dbReference type="Pfam" id="PF00501">
    <property type="entry name" value="AMP-binding"/>
    <property type="match status" value="2"/>
</dbReference>
<dbReference type="InterPro" id="IPR006162">
    <property type="entry name" value="Ppantetheine_attach_site"/>
</dbReference>
<dbReference type="InterPro" id="IPR020845">
    <property type="entry name" value="AMP-binding_CS"/>
</dbReference>
<keyword evidence="2" id="KW-0596">Phosphopantetheine</keyword>
<dbReference type="PROSITE" id="PS00455">
    <property type="entry name" value="AMP_BINDING"/>
    <property type="match status" value="2"/>
</dbReference>
<dbReference type="InterPro" id="IPR009081">
    <property type="entry name" value="PP-bd_ACP"/>
</dbReference>
<dbReference type="Pfam" id="PF00668">
    <property type="entry name" value="Condensation"/>
    <property type="match status" value="4"/>
</dbReference>
<dbReference type="Pfam" id="PF13193">
    <property type="entry name" value="AMP-binding_C"/>
    <property type="match status" value="2"/>
</dbReference>
<dbReference type="SMART" id="SM00823">
    <property type="entry name" value="PKS_PP"/>
    <property type="match status" value="2"/>
</dbReference>
<evidence type="ECO:0000256" key="3">
    <source>
        <dbReference type="ARBA" id="ARBA00022553"/>
    </source>
</evidence>
<name>A0ABX8MG29_9PSED</name>
<proteinExistence type="predicted"/>
<dbReference type="NCBIfam" id="TIGR01733">
    <property type="entry name" value="AA-adenyl-dom"/>
    <property type="match status" value="2"/>
</dbReference>
<dbReference type="InterPro" id="IPR000873">
    <property type="entry name" value="AMP-dep_synth/lig_dom"/>
</dbReference>
<evidence type="ECO:0000313" key="5">
    <source>
        <dbReference type="EMBL" id="QXH37688.1"/>
    </source>
</evidence>
<dbReference type="Pfam" id="PF00550">
    <property type="entry name" value="PP-binding"/>
    <property type="match status" value="2"/>
</dbReference>
<protein>
    <submittedName>
        <fullName evidence="5">Amino acid adenylation domain-containing protein</fullName>
    </submittedName>
</protein>
<dbReference type="CDD" id="cd19534">
    <property type="entry name" value="E_NRPS"/>
    <property type="match status" value="2"/>
</dbReference>
<dbReference type="CDD" id="cd19543">
    <property type="entry name" value="DCL_NRPS"/>
    <property type="match status" value="1"/>
</dbReference>
<dbReference type="EMBL" id="CP077073">
    <property type="protein sequence ID" value="QXH37688.1"/>
    <property type="molecule type" value="Genomic_DNA"/>
</dbReference>
<feature type="domain" description="Carrier" evidence="4">
    <location>
        <begin position="2488"/>
        <end position="2565"/>
    </location>
</feature>
<accession>A0ABX8MG29</accession>
<dbReference type="InterPro" id="IPR020806">
    <property type="entry name" value="PKS_PP-bd"/>
</dbReference>